<accession>G9XPL3</accession>
<sequence>WDAEWETGSRRLQEEFDMTWDEAQAYQSERNRAELGPECRRLNCGWSCGAL</sequence>
<dbReference type="HOGENOM" id="CLU_3091761_0_0_9"/>
<dbReference type="PATRIC" id="fig|537010.4.peg.2729"/>
<dbReference type="AlphaFoldDB" id="G9XPL3"/>
<gene>
    <name evidence="1" type="ORF">HMPREF0322_02909</name>
</gene>
<proteinExistence type="predicted"/>
<name>G9XPL3_DESHA</name>
<evidence type="ECO:0000313" key="2">
    <source>
        <dbReference type="Proteomes" id="UP000004416"/>
    </source>
</evidence>
<dbReference type="EMBL" id="AFZX01000074">
    <property type="protein sequence ID" value="EHL06405.1"/>
    <property type="molecule type" value="Genomic_DNA"/>
</dbReference>
<dbReference type="Proteomes" id="UP000004416">
    <property type="component" value="Unassembled WGS sequence"/>
</dbReference>
<organism evidence="1 2">
    <name type="scientific">Desulfitobacterium hafniense DP7</name>
    <dbReference type="NCBI Taxonomy" id="537010"/>
    <lineage>
        <taxon>Bacteria</taxon>
        <taxon>Bacillati</taxon>
        <taxon>Bacillota</taxon>
        <taxon>Clostridia</taxon>
        <taxon>Eubacteriales</taxon>
        <taxon>Desulfitobacteriaceae</taxon>
        <taxon>Desulfitobacterium</taxon>
    </lineage>
</organism>
<evidence type="ECO:0000313" key="1">
    <source>
        <dbReference type="EMBL" id="EHL06405.1"/>
    </source>
</evidence>
<comment type="caution">
    <text evidence="1">The sequence shown here is derived from an EMBL/GenBank/DDBJ whole genome shotgun (WGS) entry which is preliminary data.</text>
</comment>
<reference evidence="1 2" key="1">
    <citation type="submission" date="2011-08" db="EMBL/GenBank/DDBJ databases">
        <authorList>
            <person name="Weinstock G."/>
            <person name="Sodergren E."/>
            <person name="Clifton S."/>
            <person name="Fulton L."/>
            <person name="Fulton B."/>
            <person name="Courtney L."/>
            <person name="Fronick C."/>
            <person name="Harrison M."/>
            <person name="Strong C."/>
            <person name="Farmer C."/>
            <person name="Delahaunty K."/>
            <person name="Markovic C."/>
            <person name="Hall O."/>
            <person name="Minx P."/>
            <person name="Tomlinson C."/>
            <person name="Mitreva M."/>
            <person name="Hou S."/>
            <person name="Chen J."/>
            <person name="Wollam A."/>
            <person name="Pepin K.H."/>
            <person name="Johnson M."/>
            <person name="Bhonagiri V."/>
            <person name="Zhang X."/>
            <person name="Suruliraj S."/>
            <person name="Warren W."/>
            <person name="Chinwalla A."/>
            <person name="Mardis E.R."/>
            <person name="Wilson R.K."/>
        </authorList>
    </citation>
    <scope>NUCLEOTIDE SEQUENCE [LARGE SCALE GENOMIC DNA]</scope>
    <source>
        <strain evidence="1 2">DP7</strain>
    </source>
</reference>
<protein>
    <submittedName>
        <fullName evidence="1">Uncharacterized protein</fullName>
    </submittedName>
</protein>
<feature type="non-terminal residue" evidence="1">
    <location>
        <position position="1"/>
    </location>
</feature>